<keyword evidence="2" id="KW-1185">Reference proteome</keyword>
<dbReference type="RefSeq" id="WP_071546074.1">
    <property type="nucleotide sequence ID" value="NZ_LKAQ01000004.1"/>
</dbReference>
<proteinExistence type="predicted"/>
<dbReference type="NCBIfam" id="TIGR04354">
    <property type="entry name" value="amphi-Trp"/>
    <property type="match status" value="1"/>
</dbReference>
<evidence type="ECO:0000313" key="1">
    <source>
        <dbReference type="EMBL" id="OIQ50652.1"/>
    </source>
</evidence>
<comment type="caution">
    <text evidence="1">The sequence shown here is derived from an EMBL/GenBank/DDBJ whole genome shotgun (WGS) entry which is preliminary data.</text>
</comment>
<dbReference type="OrthoDB" id="5422838at2"/>
<accession>A0A1J5MXV2</accession>
<sequence>MAEEKFVFDSLQDCESIKEFLESLIEGFEKHSIDLSTNGDEIHLAPQGLLNFTVKAKKKGAENKLSIKVSWKDAPSIQPAEDAFLKVR</sequence>
<gene>
    <name evidence="1" type="ORF">BerOc1_02593</name>
</gene>
<dbReference type="Proteomes" id="UP000181901">
    <property type="component" value="Unassembled WGS sequence"/>
</dbReference>
<evidence type="ECO:0000313" key="2">
    <source>
        <dbReference type="Proteomes" id="UP000181901"/>
    </source>
</evidence>
<protein>
    <recommendedName>
        <fullName evidence="3">Amphi-Trp domain-containing protein</fullName>
    </recommendedName>
</protein>
<name>A0A1J5MXV2_9BACT</name>
<evidence type="ECO:0008006" key="3">
    <source>
        <dbReference type="Google" id="ProtNLM"/>
    </source>
</evidence>
<dbReference type="InterPro" id="IPR027598">
    <property type="entry name" value="Amphi-Trp_dom"/>
</dbReference>
<dbReference type="EMBL" id="LKAQ01000004">
    <property type="protein sequence ID" value="OIQ50652.1"/>
    <property type="molecule type" value="Genomic_DNA"/>
</dbReference>
<reference evidence="1 2" key="1">
    <citation type="submission" date="2015-09" db="EMBL/GenBank/DDBJ databases">
        <title>Genome of Desulfovibrio dechloracetivorans BerOc1, a mercury methylating strain isolated from highly hydrocarbons and metals contaminated coastal sediments.</title>
        <authorList>
            <person name="Goni Urriza M."/>
            <person name="Gassie C."/>
            <person name="Bouchez O."/>
            <person name="Klopp C."/>
            <person name="Ranchou-Peyruse A."/>
            <person name="Remy G."/>
        </authorList>
    </citation>
    <scope>NUCLEOTIDE SEQUENCE [LARGE SCALE GENOMIC DNA]</scope>
    <source>
        <strain evidence="1 2">BerOc1</strain>
    </source>
</reference>
<dbReference type="AlphaFoldDB" id="A0A1J5MXV2"/>
<organism evidence="1 2">
    <name type="scientific">Pseudodesulfovibrio hydrargyri</name>
    <dbReference type="NCBI Taxonomy" id="2125990"/>
    <lineage>
        <taxon>Bacteria</taxon>
        <taxon>Pseudomonadati</taxon>
        <taxon>Thermodesulfobacteriota</taxon>
        <taxon>Desulfovibrionia</taxon>
        <taxon>Desulfovibrionales</taxon>
        <taxon>Desulfovibrionaceae</taxon>
    </lineage>
</organism>